<dbReference type="Proteomes" id="UP001524502">
    <property type="component" value="Unassembled WGS sequence"/>
</dbReference>
<reference evidence="1 2" key="1">
    <citation type="submission" date="2022-06" db="EMBL/GenBank/DDBJ databases">
        <title>Isolation of gut microbiota from human fecal samples.</title>
        <authorList>
            <person name="Pamer E.G."/>
            <person name="Barat B."/>
            <person name="Waligurski E."/>
            <person name="Medina S."/>
            <person name="Paddock L."/>
            <person name="Mostad J."/>
        </authorList>
    </citation>
    <scope>NUCLEOTIDE SEQUENCE [LARGE SCALE GENOMIC DNA]</scope>
    <source>
        <strain evidence="1 2">SL.3.17</strain>
    </source>
</reference>
<sequence>MSYTTEQMQMMHNKLLQELISKTKDTGWIEATLVNGKRASYTGYRKVGNTVYLRGKIKDISATGTVLFYLPEEYIPEQSCSIVCGGNGSNHGLIGITNSGSVILNGYSANIATGNLVHLDGISFVV</sequence>
<name>A0ABT1RR60_9FIRM</name>
<proteinExistence type="predicted"/>
<comment type="caution">
    <text evidence="1">The sequence shown here is derived from an EMBL/GenBank/DDBJ whole genome shotgun (WGS) entry which is preliminary data.</text>
</comment>
<evidence type="ECO:0000313" key="1">
    <source>
        <dbReference type="EMBL" id="MCQ4637658.1"/>
    </source>
</evidence>
<gene>
    <name evidence="1" type="ORF">NE619_13070</name>
</gene>
<keyword evidence="2" id="KW-1185">Reference proteome</keyword>
<accession>A0ABT1RR60</accession>
<dbReference type="EMBL" id="JANFXK010000015">
    <property type="protein sequence ID" value="MCQ4637658.1"/>
    <property type="molecule type" value="Genomic_DNA"/>
</dbReference>
<organism evidence="1 2">
    <name type="scientific">Anaerovorax odorimutans</name>
    <dbReference type="NCBI Taxonomy" id="109327"/>
    <lineage>
        <taxon>Bacteria</taxon>
        <taxon>Bacillati</taxon>
        <taxon>Bacillota</taxon>
        <taxon>Clostridia</taxon>
        <taxon>Peptostreptococcales</taxon>
        <taxon>Anaerovoracaceae</taxon>
        <taxon>Anaerovorax</taxon>
    </lineage>
</organism>
<dbReference type="RefSeq" id="WP_256132839.1">
    <property type="nucleotide sequence ID" value="NZ_JANFXK010000015.1"/>
</dbReference>
<evidence type="ECO:0000313" key="2">
    <source>
        <dbReference type="Proteomes" id="UP001524502"/>
    </source>
</evidence>
<protein>
    <submittedName>
        <fullName evidence="1">Uncharacterized protein</fullName>
    </submittedName>
</protein>